<proteinExistence type="inferred from homology"/>
<dbReference type="PANTHER" id="PTHR35891:SF2">
    <property type="entry name" value="THIOL:DISULFIDE INTERCHANGE PROTEIN DSBA"/>
    <property type="match status" value="1"/>
</dbReference>
<gene>
    <name evidence="9" type="ORF">BTO11_03985</name>
</gene>
<keyword evidence="2 7" id="KW-0732">Signal</keyword>
<dbReference type="InterPro" id="IPR023205">
    <property type="entry name" value="DsbA/DsbL"/>
</dbReference>
<feature type="domain" description="DSBA-like thioredoxin" evidence="8">
    <location>
        <begin position="41"/>
        <end position="185"/>
    </location>
</feature>
<keyword evidence="4" id="KW-0676">Redox-active center</keyword>
<comment type="caution">
    <text evidence="9">The sequence shown here is derived from an EMBL/GenBank/DDBJ whole genome shotgun (WGS) entry which is preliminary data.</text>
</comment>
<feature type="signal peptide" evidence="7">
    <location>
        <begin position="1"/>
        <end position="19"/>
    </location>
</feature>
<comment type="subcellular location">
    <subcellularLocation>
        <location evidence="5">Periplasm</location>
    </subcellularLocation>
</comment>
<evidence type="ECO:0000256" key="5">
    <source>
        <dbReference type="PIRNR" id="PIRNR001488"/>
    </source>
</evidence>
<feature type="disulfide bond" description="Redox-active" evidence="6">
    <location>
        <begin position="49"/>
        <end position="52"/>
    </location>
</feature>
<dbReference type="InterPro" id="IPR050824">
    <property type="entry name" value="Thiol_disulfide_DsbA"/>
</dbReference>
<keyword evidence="5" id="KW-0574">Periplasm</keyword>
<evidence type="ECO:0000256" key="7">
    <source>
        <dbReference type="SAM" id="SignalP"/>
    </source>
</evidence>
<evidence type="ECO:0000313" key="9">
    <source>
        <dbReference type="EMBL" id="PQJ52893.1"/>
    </source>
</evidence>
<accession>A0A2S7USG4</accession>
<dbReference type="SUPFAM" id="SSF52833">
    <property type="entry name" value="Thioredoxin-like"/>
    <property type="match status" value="1"/>
</dbReference>
<dbReference type="Gene3D" id="3.40.30.10">
    <property type="entry name" value="Glutaredoxin"/>
    <property type="match status" value="1"/>
</dbReference>
<dbReference type="PANTHER" id="PTHR35891">
    <property type="entry name" value="THIOL:DISULFIDE INTERCHANGE PROTEIN DSBA"/>
    <property type="match status" value="1"/>
</dbReference>
<name>A0A2S7USG4_9GAMM</name>
<protein>
    <recommendedName>
        <fullName evidence="5">Thiol:disulfide interchange protein</fullName>
    </recommendedName>
</protein>
<keyword evidence="3 5" id="KW-1015">Disulfide bond</keyword>
<comment type="similarity">
    <text evidence="1">Belongs to the thioredoxin family. DsbA subfamily.</text>
</comment>
<dbReference type="InterPro" id="IPR036249">
    <property type="entry name" value="Thioredoxin-like_sf"/>
</dbReference>
<dbReference type="Pfam" id="PF01323">
    <property type="entry name" value="DSBA"/>
    <property type="match status" value="1"/>
</dbReference>
<dbReference type="GO" id="GO:0016491">
    <property type="term" value="F:oxidoreductase activity"/>
    <property type="evidence" value="ECO:0007669"/>
    <property type="project" value="InterPro"/>
</dbReference>
<feature type="chain" id="PRO_5015436945" description="Thiol:disulfide interchange protein" evidence="7">
    <location>
        <begin position="20"/>
        <end position="213"/>
    </location>
</feature>
<dbReference type="CDD" id="cd03019">
    <property type="entry name" value="DsbA_DsbA"/>
    <property type="match status" value="1"/>
</dbReference>
<sequence>MKKLITLVMAVFMAASVSAVELEEGVHYEVISTTATATPEIKEFFSYYCPHCHNFEPLADNLKKAGEANNFKFEKSHVDFLRAAGPEIQLMLTKALVTSELLNVPQVSKAIFEYIHNQRGVFTQEKDIRNIFLIHNVDGEKFDKAFNSFAVKAAASKMKKEQTSLSRRGVLTSVPTFIVNGKYKILTAGFKAKTYSELFAQLEDAAVKLTKKN</sequence>
<dbReference type="GO" id="GO:0042597">
    <property type="term" value="C:periplasmic space"/>
    <property type="evidence" value="ECO:0007669"/>
    <property type="project" value="UniProtKB-SubCell"/>
</dbReference>
<dbReference type="OrthoDB" id="9784896at2"/>
<evidence type="ECO:0000256" key="1">
    <source>
        <dbReference type="ARBA" id="ARBA00005791"/>
    </source>
</evidence>
<evidence type="ECO:0000256" key="4">
    <source>
        <dbReference type="ARBA" id="ARBA00023284"/>
    </source>
</evidence>
<dbReference type="RefSeq" id="WP_105051369.1">
    <property type="nucleotide sequence ID" value="NZ_BMYG01000010.1"/>
</dbReference>
<dbReference type="InterPro" id="IPR001853">
    <property type="entry name" value="DSBA-like_thioredoxin_dom"/>
</dbReference>
<reference evidence="9 10" key="1">
    <citation type="submission" date="2016-12" db="EMBL/GenBank/DDBJ databases">
        <title>Diversity of luminous bacteria.</title>
        <authorList>
            <person name="Yoshizawa S."/>
            <person name="Kogure K."/>
        </authorList>
    </citation>
    <scope>NUCLEOTIDE SEQUENCE [LARGE SCALE GENOMIC DNA]</scope>
    <source>
        <strain evidence="9 10">SA4-48</strain>
    </source>
</reference>
<dbReference type="PIRSF" id="PIRSF001488">
    <property type="entry name" value="Tdi_protein"/>
    <property type="match status" value="1"/>
</dbReference>
<evidence type="ECO:0000256" key="6">
    <source>
        <dbReference type="PIRSR" id="PIRSR001488-1"/>
    </source>
</evidence>
<dbReference type="EMBL" id="MSCH01000003">
    <property type="protein sequence ID" value="PQJ52893.1"/>
    <property type="molecule type" value="Genomic_DNA"/>
</dbReference>
<dbReference type="Proteomes" id="UP000239007">
    <property type="component" value="Unassembled WGS sequence"/>
</dbReference>
<organism evidence="9 10">
    <name type="scientific">Psychrosphaera saromensis</name>
    <dbReference type="NCBI Taxonomy" id="716813"/>
    <lineage>
        <taxon>Bacteria</taxon>
        <taxon>Pseudomonadati</taxon>
        <taxon>Pseudomonadota</taxon>
        <taxon>Gammaproteobacteria</taxon>
        <taxon>Alteromonadales</taxon>
        <taxon>Pseudoalteromonadaceae</taxon>
        <taxon>Psychrosphaera</taxon>
    </lineage>
</organism>
<evidence type="ECO:0000256" key="3">
    <source>
        <dbReference type="ARBA" id="ARBA00023157"/>
    </source>
</evidence>
<evidence type="ECO:0000256" key="2">
    <source>
        <dbReference type="ARBA" id="ARBA00022729"/>
    </source>
</evidence>
<keyword evidence="10" id="KW-1185">Reference proteome</keyword>
<evidence type="ECO:0000259" key="8">
    <source>
        <dbReference type="Pfam" id="PF01323"/>
    </source>
</evidence>
<evidence type="ECO:0000313" key="10">
    <source>
        <dbReference type="Proteomes" id="UP000239007"/>
    </source>
</evidence>
<dbReference type="AlphaFoldDB" id="A0A2S7USG4"/>